<dbReference type="GO" id="GO:0031505">
    <property type="term" value="P:fungal-type cell wall organization"/>
    <property type="evidence" value="ECO:0007669"/>
    <property type="project" value="TreeGrafter"/>
</dbReference>
<evidence type="ECO:0000256" key="4">
    <source>
        <dbReference type="ARBA" id="ARBA00022622"/>
    </source>
</evidence>
<feature type="compositionally biased region" description="Polar residues" evidence="11">
    <location>
        <begin position="419"/>
        <end position="434"/>
    </location>
</feature>
<evidence type="ECO:0000256" key="10">
    <source>
        <dbReference type="RuleBase" id="RU361209"/>
    </source>
</evidence>
<dbReference type="Gene3D" id="3.20.20.80">
    <property type="entry name" value="Glycosidases"/>
    <property type="match status" value="1"/>
</dbReference>
<keyword evidence="5" id="KW-0732">Signal</keyword>
<comment type="similarity">
    <text evidence="3 10">Belongs to the glycosyl hydrolase 72 family.</text>
</comment>
<dbReference type="InterPro" id="IPR017853">
    <property type="entry name" value="GH"/>
</dbReference>
<sequence length="462" mass="48290">MNAFADVGIYVIADLSDPGTSINSASPEWTLQQRVGFFAGNEVTNEVSNTGASAYIKAAIRDVKAHIKARNYIKIPVGYSANDDINIRLPLAEYFACGDEADRANFFGMIMYECWVISTFEQSGYARITEEYTNLGIGLFFSKYGCNEVTRDFQETEAIYGPEMVDLWSGGQKIRFDDSDGAVSTLPDFDKLKGRLALITPTLVPVDTAATPTVTTCPSIGSNWMFHTSLPPTPDARECDCMESSLSCVLASGLSPKNYGDLFGYICGVIDCSDIGGTPTPASTQKLNYLLDLYYHSHNMNPGACDFGGSATLRTPSVAPDCSSYITSAIQPEMSSVSSVVSSNVVPSSAVSSSVAPGNLAPSISVPSSSLPSSLASSVPSIMPANSSNSPADGSADSLTNGSNGSNSSANPADCPDFANSSANSPAIGSNGFNGSKGPAYSPAKGPKMAGPSSSSSIPLIQ</sequence>
<keyword evidence="10" id="KW-0808">Transferase</keyword>
<evidence type="ECO:0000256" key="2">
    <source>
        <dbReference type="ARBA" id="ARBA00004589"/>
    </source>
</evidence>
<feature type="compositionally biased region" description="Polar residues" evidence="11">
    <location>
        <begin position="384"/>
        <end position="400"/>
    </location>
</feature>
<organism evidence="13 14">
    <name type="scientific">Metschnikowia bicuspidata</name>
    <dbReference type="NCBI Taxonomy" id="27322"/>
    <lineage>
        <taxon>Eukaryota</taxon>
        <taxon>Fungi</taxon>
        <taxon>Dikarya</taxon>
        <taxon>Ascomycota</taxon>
        <taxon>Saccharomycotina</taxon>
        <taxon>Pichiomycetes</taxon>
        <taxon>Metschnikowiaceae</taxon>
        <taxon>Metschnikowia</taxon>
    </lineage>
</organism>
<protein>
    <recommendedName>
        <fullName evidence="10">1,3-beta-glucanosyltransferase</fullName>
        <ecNumber evidence="10">2.4.1.-</ecNumber>
    </recommendedName>
</protein>
<dbReference type="PANTHER" id="PTHR31468:SF2">
    <property type="entry name" value="1,3-BETA-GLUCANOSYLTRANSFERASE GAS1"/>
    <property type="match status" value="1"/>
</dbReference>
<evidence type="ECO:0000259" key="12">
    <source>
        <dbReference type="SMART" id="SM00768"/>
    </source>
</evidence>
<evidence type="ECO:0000256" key="8">
    <source>
        <dbReference type="ARBA" id="ARBA00023180"/>
    </source>
</evidence>
<dbReference type="GO" id="GO:0098552">
    <property type="term" value="C:side of membrane"/>
    <property type="evidence" value="ECO:0007669"/>
    <property type="project" value="UniProtKB-KW"/>
</dbReference>
<keyword evidence="9 10" id="KW-0449">Lipoprotein</keyword>
<keyword evidence="14" id="KW-1185">Reference proteome</keyword>
<feature type="domain" description="X8" evidence="12">
    <location>
        <begin position="246"/>
        <end position="324"/>
    </location>
</feature>
<evidence type="ECO:0000313" key="14">
    <source>
        <dbReference type="Proteomes" id="UP000268321"/>
    </source>
</evidence>
<dbReference type="SMART" id="SM00768">
    <property type="entry name" value="X8"/>
    <property type="match status" value="1"/>
</dbReference>
<evidence type="ECO:0000256" key="1">
    <source>
        <dbReference type="ARBA" id="ARBA00004196"/>
    </source>
</evidence>
<feature type="region of interest" description="Disordered" evidence="11">
    <location>
        <begin position="375"/>
        <end position="462"/>
    </location>
</feature>
<dbReference type="EMBL" id="ML004431">
    <property type="protein sequence ID" value="RKP32510.1"/>
    <property type="molecule type" value="Genomic_DNA"/>
</dbReference>
<evidence type="ECO:0000256" key="11">
    <source>
        <dbReference type="SAM" id="MobiDB-lite"/>
    </source>
</evidence>
<reference evidence="14" key="1">
    <citation type="journal article" date="2018" name="Nat. Microbiol.">
        <title>Leveraging single-cell genomics to expand the fungal tree of life.</title>
        <authorList>
            <person name="Ahrendt S.R."/>
            <person name="Quandt C.A."/>
            <person name="Ciobanu D."/>
            <person name="Clum A."/>
            <person name="Salamov A."/>
            <person name="Andreopoulos B."/>
            <person name="Cheng J.F."/>
            <person name="Woyke T."/>
            <person name="Pelin A."/>
            <person name="Henrissat B."/>
            <person name="Reynolds N.K."/>
            <person name="Benny G.L."/>
            <person name="Smith M.E."/>
            <person name="James T.Y."/>
            <person name="Grigoriev I.V."/>
        </authorList>
    </citation>
    <scope>NUCLEOTIDE SEQUENCE [LARGE SCALE GENOMIC DNA]</scope>
    <source>
        <strain evidence="14">Baker2002</strain>
    </source>
</reference>
<dbReference type="Proteomes" id="UP000268321">
    <property type="component" value="Unassembled WGS sequence"/>
</dbReference>
<accession>A0A4P9ZK58</accession>
<keyword evidence="4 10" id="KW-0336">GPI-anchor</keyword>
<evidence type="ECO:0000313" key="13">
    <source>
        <dbReference type="EMBL" id="RKP32510.1"/>
    </source>
</evidence>
<comment type="function">
    <text evidence="10">Splits internally a 1,3-beta-glucan molecule and transfers the newly generated reducing end (the donor) to the non-reducing end of another 1,3-beta-glucan molecule (the acceptor) forming a 1,3-beta linkage, resulting in the elongation of 1,3-beta-glucan chains in the cell wall.</text>
</comment>
<dbReference type="InterPro" id="IPR012946">
    <property type="entry name" value="X8"/>
</dbReference>
<dbReference type="Pfam" id="PF07983">
    <property type="entry name" value="X8"/>
    <property type="match status" value="1"/>
</dbReference>
<dbReference type="PANTHER" id="PTHR31468">
    <property type="entry name" value="1,3-BETA-GLUCANOSYLTRANSFERASE GAS1"/>
    <property type="match status" value="1"/>
</dbReference>
<dbReference type="Pfam" id="PF03198">
    <property type="entry name" value="Glyco_hydro_72"/>
    <property type="match status" value="1"/>
</dbReference>
<gene>
    <name evidence="13" type="ORF">METBISCDRAFT_21492</name>
</gene>
<dbReference type="Gene3D" id="1.20.58.1040">
    <property type="match status" value="1"/>
</dbReference>
<dbReference type="GO" id="GO:0042124">
    <property type="term" value="F:1,3-beta-glucanosyltransferase activity"/>
    <property type="evidence" value="ECO:0007669"/>
    <property type="project" value="TreeGrafter"/>
</dbReference>
<evidence type="ECO:0000256" key="9">
    <source>
        <dbReference type="ARBA" id="ARBA00023288"/>
    </source>
</evidence>
<feature type="compositionally biased region" description="Polar residues" evidence="11">
    <location>
        <begin position="452"/>
        <end position="462"/>
    </location>
</feature>
<keyword evidence="7" id="KW-1015">Disulfide bond</keyword>
<dbReference type="SUPFAM" id="SSF51445">
    <property type="entry name" value="(Trans)glycosidases"/>
    <property type="match status" value="1"/>
</dbReference>
<evidence type="ECO:0000256" key="7">
    <source>
        <dbReference type="ARBA" id="ARBA00023157"/>
    </source>
</evidence>
<name>A0A4P9ZK58_9ASCO</name>
<dbReference type="AlphaFoldDB" id="A0A4P9ZK58"/>
<keyword evidence="8" id="KW-0325">Glycoprotein</keyword>
<dbReference type="GO" id="GO:0005886">
    <property type="term" value="C:plasma membrane"/>
    <property type="evidence" value="ECO:0007669"/>
    <property type="project" value="UniProtKB-SubCell"/>
</dbReference>
<comment type="subcellular location">
    <subcellularLocation>
        <location evidence="1">Cell envelope</location>
    </subcellularLocation>
    <subcellularLocation>
        <location evidence="10">Cell membrane</location>
        <topology evidence="10">Lipid-anchor</topology>
        <topology evidence="10">GPI-anchor</topology>
    </subcellularLocation>
    <subcellularLocation>
        <location evidence="2">Membrane</location>
        <topology evidence="2">Lipid-anchor</topology>
        <topology evidence="2">GPI-anchor</topology>
    </subcellularLocation>
</comment>
<keyword evidence="6 10" id="KW-0472">Membrane</keyword>
<feature type="compositionally biased region" description="Low complexity" evidence="11">
    <location>
        <begin position="401"/>
        <end position="411"/>
    </location>
</feature>
<evidence type="ECO:0000256" key="3">
    <source>
        <dbReference type="ARBA" id="ARBA00007528"/>
    </source>
</evidence>
<dbReference type="GO" id="GO:0071970">
    <property type="term" value="P:fungal-type cell wall (1-&gt;3)-beta-D-glucan biosynthetic process"/>
    <property type="evidence" value="ECO:0007669"/>
    <property type="project" value="TreeGrafter"/>
</dbReference>
<proteinExistence type="inferred from homology"/>
<dbReference type="OrthoDB" id="421038at2759"/>
<dbReference type="InterPro" id="IPR004886">
    <property type="entry name" value="Glucanosyltransferase"/>
</dbReference>
<evidence type="ECO:0000256" key="5">
    <source>
        <dbReference type="ARBA" id="ARBA00022729"/>
    </source>
</evidence>
<dbReference type="EC" id="2.4.1.-" evidence="10"/>
<evidence type="ECO:0000256" key="6">
    <source>
        <dbReference type="ARBA" id="ARBA00023136"/>
    </source>
</evidence>